<dbReference type="PANTHER" id="PTHR45689">
    <property type="entry name" value="I[[H]] CHANNEL, ISOFORM E"/>
    <property type="match status" value="1"/>
</dbReference>
<dbReference type="Pfam" id="PF00027">
    <property type="entry name" value="cNMP_binding"/>
    <property type="match status" value="1"/>
</dbReference>
<dbReference type="GO" id="GO:0098855">
    <property type="term" value="C:HCN channel complex"/>
    <property type="evidence" value="ECO:0007669"/>
    <property type="project" value="TreeGrafter"/>
</dbReference>
<evidence type="ECO:0000256" key="4">
    <source>
        <dbReference type="ARBA" id="ARBA00023136"/>
    </source>
</evidence>
<keyword evidence="4 5" id="KW-0472">Membrane</keyword>
<feature type="domain" description="Cyclic nucleotide-binding" evidence="6">
    <location>
        <begin position="400"/>
        <end position="497"/>
    </location>
</feature>
<accession>A0A8S1MAT2</accession>
<name>A0A8S1MAT2_9CILI</name>
<dbReference type="GO" id="GO:0035725">
    <property type="term" value="P:sodium ion transmembrane transport"/>
    <property type="evidence" value="ECO:0007669"/>
    <property type="project" value="TreeGrafter"/>
</dbReference>
<dbReference type="GO" id="GO:0005249">
    <property type="term" value="F:voltage-gated potassium channel activity"/>
    <property type="evidence" value="ECO:0007669"/>
    <property type="project" value="TreeGrafter"/>
</dbReference>
<dbReference type="EMBL" id="CAJJDN010000036">
    <property type="protein sequence ID" value="CAD8077357.1"/>
    <property type="molecule type" value="Genomic_DNA"/>
</dbReference>
<dbReference type="Pfam" id="PF00520">
    <property type="entry name" value="Ion_trans"/>
    <property type="match status" value="1"/>
</dbReference>
<dbReference type="InterPro" id="IPR051413">
    <property type="entry name" value="K/Na_HCN_channel"/>
</dbReference>
<keyword evidence="3 5" id="KW-1133">Transmembrane helix</keyword>
<evidence type="ECO:0000256" key="3">
    <source>
        <dbReference type="ARBA" id="ARBA00022989"/>
    </source>
</evidence>
<proteinExistence type="predicted"/>
<feature type="transmembrane region" description="Helical" evidence="5">
    <location>
        <begin position="112"/>
        <end position="129"/>
    </location>
</feature>
<feature type="transmembrane region" description="Helical" evidence="5">
    <location>
        <begin position="222"/>
        <end position="240"/>
    </location>
</feature>
<dbReference type="InterPro" id="IPR000595">
    <property type="entry name" value="cNMP-bd_dom"/>
</dbReference>
<reference evidence="7" key="1">
    <citation type="submission" date="2021-01" db="EMBL/GenBank/DDBJ databases">
        <authorList>
            <consortium name="Genoscope - CEA"/>
            <person name="William W."/>
        </authorList>
    </citation>
    <scope>NUCLEOTIDE SEQUENCE</scope>
</reference>
<dbReference type="OrthoDB" id="432483at2759"/>
<dbReference type="GO" id="GO:0003254">
    <property type="term" value="P:regulation of membrane depolarization"/>
    <property type="evidence" value="ECO:0007669"/>
    <property type="project" value="TreeGrafter"/>
</dbReference>
<comment type="subcellular location">
    <subcellularLocation>
        <location evidence="1">Membrane</location>
        <topology evidence="1">Multi-pass membrane protein</topology>
    </subcellularLocation>
</comment>
<dbReference type="PROSITE" id="PS50042">
    <property type="entry name" value="CNMP_BINDING_3"/>
    <property type="match status" value="1"/>
</dbReference>
<dbReference type="SMART" id="SM00100">
    <property type="entry name" value="cNMP"/>
    <property type="match status" value="1"/>
</dbReference>
<evidence type="ECO:0000256" key="5">
    <source>
        <dbReference type="SAM" id="Phobius"/>
    </source>
</evidence>
<dbReference type="Proteomes" id="UP000692954">
    <property type="component" value="Unassembled WGS sequence"/>
</dbReference>
<evidence type="ECO:0000256" key="2">
    <source>
        <dbReference type="ARBA" id="ARBA00022692"/>
    </source>
</evidence>
<organism evidence="7 8">
    <name type="scientific">Paramecium sonneborni</name>
    <dbReference type="NCBI Taxonomy" id="65129"/>
    <lineage>
        <taxon>Eukaryota</taxon>
        <taxon>Sar</taxon>
        <taxon>Alveolata</taxon>
        <taxon>Ciliophora</taxon>
        <taxon>Intramacronucleata</taxon>
        <taxon>Oligohymenophorea</taxon>
        <taxon>Peniculida</taxon>
        <taxon>Parameciidae</taxon>
        <taxon>Paramecium</taxon>
    </lineage>
</organism>
<gene>
    <name evidence="7" type="ORF">PSON_ATCC_30995.1.T0360088</name>
</gene>
<keyword evidence="8" id="KW-1185">Reference proteome</keyword>
<keyword evidence="2 5" id="KW-0812">Transmembrane</keyword>
<dbReference type="AlphaFoldDB" id="A0A8S1MAT2"/>
<protein>
    <recommendedName>
        <fullName evidence="6">Cyclic nucleotide-binding domain-containing protein</fullName>
    </recommendedName>
</protein>
<dbReference type="CDD" id="cd00038">
    <property type="entry name" value="CAP_ED"/>
    <property type="match status" value="1"/>
</dbReference>
<evidence type="ECO:0000313" key="8">
    <source>
        <dbReference type="Proteomes" id="UP000692954"/>
    </source>
</evidence>
<evidence type="ECO:0000256" key="1">
    <source>
        <dbReference type="ARBA" id="ARBA00004141"/>
    </source>
</evidence>
<feature type="transmembrane region" description="Helical" evidence="5">
    <location>
        <begin position="80"/>
        <end position="100"/>
    </location>
</feature>
<feature type="transmembrane region" description="Helical" evidence="5">
    <location>
        <begin position="260"/>
        <end position="282"/>
    </location>
</feature>
<dbReference type="InterPro" id="IPR005821">
    <property type="entry name" value="Ion_trans_dom"/>
</dbReference>
<evidence type="ECO:0000259" key="6">
    <source>
        <dbReference type="PROSITE" id="PS50042"/>
    </source>
</evidence>
<dbReference type="PANTHER" id="PTHR45689:SF5">
    <property type="entry name" value="I[[H]] CHANNEL, ISOFORM E"/>
    <property type="match status" value="1"/>
</dbReference>
<comment type="caution">
    <text evidence="7">The sequence shown here is derived from an EMBL/GenBank/DDBJ whole genome shotgun (WGS) entry which is preliminary data.</text>
</comment>
<sequence length="821" mass="96975">MQLIDKAQDYDSNARLNQRKLISIICETNKEARDYLYFLKQREEEEQEQMPKTEVFSIFIKTIMEVSNPTSTFRIIWESISMLFIFVQMIYIPMALSFSIENQIGMEIVNDIMDIFFVMDMLLNFRLAYYQNGKLECRLKYIAFNYLKLWFWIDAIAVLPFDLMIGNDDNSSTQILKIVRLFKFVKIVRLLRVLKLGRILIKIEETFSIEQTLQAIIQFLKITAMILCIAHWIACIWNIVEFVDEQIELTWMTQYGIHDAPWEVKYITAFYFSITTMITVGYGDISPNTNLEMIFGIIVMVLSSGVFGYSMSSLMFIIQGEDQSIAEIKQQNLKIIKYIKQKSIPKQLQIRVKNYLEWLEGSAQVAKNSQMVILNNLSSNLHTEILTLLHGRILKQVNLISREFSSQLRNKLIYVLKEHLLGPEEYVFKENQVDSNLLYFIQNGQVEICLTKREFSLKLLSKGDYFGEISFFSKYPRTASARTLDFVNLMSLSRKDLWEQAHDLDSDLEKLFYIKNCVDVENSLKPLRLRCYICDRPHHIARNCTIMHYRVRRLKVIENYLKQKNNRVKDFKRRYGKPLITSSKIINSKSDALFRYRFLQSKQFVKTNKHNESIDESIPDYSKLSTQFEDNDFCLDKHRDYSEFYSEFNPSKIISEINKQSELKLQEMREEKEQIAIRFRQNWMNSRKQKLLQIAPPRQSKLSFDTQKIFSSEIQHIIFSEDSSSSHSSCNLLTKKSVRGKRLLDVQTQKQLLVKRSTSRSQLEKLLHKKPSSIEFKIKPNKIKRQVSLQVQNNRHTPLEIKQFQNTNLKLLIINKYLVFK</sequence>
<evidence type="ECO:0000313" key="7">
    <source>
        <dbReference type="EMBL" id="CAD8077357.1"/>
    </source>
</evidence>
<feature type="transmembrane region" description="Helical" evidence="5">
    <location>
        <begin position="294"/>
        <end position="318"/>
    </location>
</feature>